<keyword evidence="4 8" id="KW-0812">Transmembrane</keyword>
<dbReference type="PANTHER" id="PTHR43077">
    <property type="entry name" value="TRANSPORT PERMEASE YVFS-RELATED"/>
    <property type="match status" value="1"/>
</dbReference>
<evidence type="ECO:0000259" key="9">
    <source>
        <dbReference type="PROSITE" id="PS51012"/>
    </source>
</evidence>
<accession>A0ABU4CPC7</accession>
<dbReference type="InterPro" id="IPR051328">
    <property type="entry name" value="T7SS_ABC-Transporter"/>
</dbReference>
<feature type="transmembrane region" description="Helical" evidence="8">
    <location>
        <begin position="135"/>
        <end position="153"/>
    </location>
</feature>
<keyword evidence="5 8" id="KW-1133">Transmembrane helix</keyword>
<dbReference type="EMBL" id="JAWLKA010000025">
    <property type="protein sequence ID" value="MDV6285425.1"/>
    <property type="molecule type" value="Genomic_DNA"/>
</dbReference>
<comment type="similarity">
    <text evidence="2 8">Belongs to the ABC-2 integral membrane protein family.</text>
</comment>
<keyword evidence="3 8" id="KW-1003">Cell membrane</keyword>
<keyword evidence="6 8" id="KW-0472">Membrane</keyword>
<gene>
    <name evidence="10" type="ORF">R3Q59_33630</name>
</gene>
<comment type="subcellular location">
    <subcellularLocation>
        <location evidence="1 8">Cell membrane</location>
        <topology evidence="1 8">Multi-pass membrane protein</topology>
    </subcellularLocation>
</comment>
<evidence type="ECO:0000256" key="3">
    <source>
        <dbReference type="ARBA" id="ARBA00022475"/>
    </source>
</evidence>
<comment type="caution">
    <text evidence="10">The sequence shown here is derived from an EMBL/GenBank/DDBJ whole genome shotgun (WGS) entry which is preliminary data.</text>
</comment>
<evidence type="ECO:0000256" key="6">
    <source>
        <dbReference type="ARBA" id="ARBA00023136"/>
    </source>
</evidence>
<dbReference type="PRINTS" id="PR00164">
    <property type="entry name" value="ABC2TRNSPORT"/>
</dbReference>
<evidence type="ECO:0000256" key="8">
    <source>
        <dbReference type="RuleBase" id="RU361157"/>
    </source>
</evidence>
<sequence>MTTIRTTTTTTATPSVGRPSVGDQLAALTVRNLRTSARVPQLLMFSLTMPMAMLVLFSQVFRSVAAGPGFPAGVSYIVFLTPAMLAVSTVMAGTNAGVSAAIDHTNGLHDRFAALPMRTALPGVARTINEAVFTLARAVLLGIAAVALGFEFHGTAGDAVAAVVVLVVLAGAMSALFGLIGDRLRRPDVVQFAGMMVMMPLMFVSSAFAPIETMPGWMQAMATVNPVAHATDALRGHVLGTATAGDTLTALVAAIGLWAVVTAVPVVTRMIRSARTR</sequence>
<feature type="transmembrane region" description="Helical" evidence="8">
    <location>
        <begin position="159"/>
        <end position="180"/>
    </location>
</feature>
<keyword evidence="7" id="KW-0046">Antibiotic resistance</keyword>
<dbReference type="PIRSF" id="PIRSF006648">
    <property type="entry name" value="DrrB"/>
    <property type="match status" value="1"/>
</dbReference>
<dbReference type="Proteomes" id="UP001185737">
    <property type="component" value="Unassembled WGS sequence"/>
</dbReference>
<proteinExistence type="inferred from homology"/>
<dbReference type="PANTHER" id="PTHR43077:SF8">
    <property type="entry name" value="DOXORUBICIN RESISTANCE ABC TRANSPORTER PERMEASE PROTEIN DRRB"/>
    <property type="match status" value="1"/>
</dbReference>
<feature type="transmembrane region" description="Helical" evidence="8">
    <location>
        <begin position="42"/>
        <end position="61"/>
    </location>
</feature>
<dbReference type="InterPro" id="IPR013525">
    <property type="entry name" value="ABC2_TM"/>
</dbReference>
<feature type="transmembrane region" description="Helical" evidence="8">
    <location>
        <begin position="73"/>
        <end position="92"/>
    </location>
</feature>
<evidence type="ECO:0000256" key="4">
    <source>
        <dbReference type="ARBA" id="ARBA00022692"/>
    </source>
</evidence>
<feature type="transmembrane region" description="Helical" evidence="8">
    <location>
        <begin position="248"/>
        <end position="267"/>
    </location>
</feature>
<keyword evidence="11" id="KW-1185">Reference proteome</keyword>
<evidence type="ECO:0000256" key="7">
    <source>
        <dbReference type="ARBA" id="ARBA00023251"/>
    </source>
</evidence>
<dbReference type="PROSITE" id="PS51012">
    <property type="entry name" value="ABC_TM2"/>
    <property type="match status" value="1"/>
</dbReference>
<keyword evidence="8" id="KW-0813">Transport</keyword>
<organism evidence="10 11">
    <name type="scientific">Rhodococcus jostii</name>
    <dbReference type="NCBI Taxonomy" id="132919"/>
    <lineage>
        <taxon>Bacteria</taxon>
        <taxon>Bacillati</taxon>
        <taxon>Actinomycetota</taxon>
        <taxon>Actinomycetes</taxon>
        <taxon>Mycobacteriales</taxon>
        <taxon>Nocardiaceae</taxon>
        <taxon>Rhodococcus</taxon>
    </lineage>
</organism>
<dbReference type="RefSeq" id="WP_283335776.1">
    <property type="nucleotide sequence ID" value="NZ_JAWLKA010000025.1"/>
</dbReference>
<feature type="transmembrane region" description="Helical" evidence="8">
    <location>
        <begin position="192"/>
        <end position="211"/>
    </location>
</feature>
<dbReference type="Pfam" id="PF01061">
    <property type="entry name" value="ABC2_membrane"/>
    <property type="match status" value="1"/>
</dbReference>
<evidence type="ECO:0000256" key="5">
    <source>
        <dbReference type="ARBA" id="ARBA00022989"/>
    </source>
</evidence>
<dbReference type="InterPro" id="IPR047817">
    <property type="entry name" value="ABC2_TM_bact-type"/>
</dbReference>
<evidence type="ECO:0000313" key="10">
    <source>
        <dbReference type="EMBL" id="MDV6285425.1"/>
    </source>
</evidence>
<feature type="domain" description="ABC transmembrane type-2" evidence="9">
    <location>
        <begin position="41"/>
        <end position="273"/>
    </location>
</feature>
<protein>
    <recommendedName>
        <fullName evidence="8">Transport permease protein</fullName>
    </recommendedName>
</protein>
<reference evidence="10 11" key="1">
    <citation type="submission" date="2023-10" db="EMBL/GenBank/DDBJ databases">
        <title>Development of a sustainable strategy for remediation of hydrocarbon-contaminated territories based on the waste exchange concept.</title>
        <authorList>
            <person name="Krivoruchko A."/>
        </authorList>
    </citation>
    <scope>NUCLEOTIDE SEQUENCE [LARGE SCALE GENOMIC DNA]</scope>
    <source>
        <strain evidence="10 11">IEGM 60</strain>
    </source>
</reference>
<name>A0ABU4CPC7_RHOJO</name>
<evidence type="ECO:0000313" key="11">
    <source>
        <dbReference type="Proteomes" id="UP001185737"/>
    </source>
</evidence>
<evidence type="ECO:0000256" key="2">
    <source>
        <dbReference type="ARBA" id="ARBA00007783"/>
    </source>
</evidence>
<evidence type="ECO:0000256" key="1">
    <source>
        <dbReference type="ARBA" id="ARBA00004651"/>
    </source>
</evidence>
<dbReference type="InterPro" id="IPR000412">
    <property type="entry name" value="ABC_2_transport"/>
</dbReference>